<dbReference type="CDD" id="cd18740">
    <property type="entry name" value="PIN_VapC4-5_FitB-like"/>
    <property type="match status" value="1"/>
</dbReference>
<accession>A0A2S5CQK6</accession>
<dbReference type="InterPro" id="IPR029060">
    <property type="entry name" value="PIN-like_dom_sf"/>
</dbReference>
<keyword evidence="3" id="KW-0540">Nuclease</keyword>
<dbReference type="InterPro" id="IPR050556">
    <property type="entry name" value="Type_II_TA_system_RNase"/>
</dbReference>
<evidence type="ECO:0000259" key="8">
    <source>
        <dbReference type="Pfam" id="PF01850"/>
    </source>
</evidence>
<reference evidence="9 10" key="1">
    <citation type="submission" date="2017-11" db="EMBL/GenBank/DDBJ databases">
        <title>Draft Genome Sequence of Methylobacter psychrotolerans Sph1T, an Obligate Methanotroph from Low-Temperature Environments.</title>
        <authorList>
            <person name="Oshkin I.Y."/>
            <person name="Miroshnikov K."/>
            <person name="Belova S.E."/>
            <person name="Korzhenkov A."/>
            <person name="Toshchakov S.V."/>
            <person name="Dedysh S.N."/>
        </authorList>
    </citation>
    <scope>NUCLEOTIDE SEQUENCE [LARGE SCALE GENOMIC DNA]</scope>
    <source>
        <strain evidence="9 10">Sph1</strain>
    </source>
</reference>
<evidence type="ECO:0000256" key="2">
    <source>
        <dbReference type="ARBA" id="ARBA00022649"/>
    </source>
</evidence>
<dbReference type="GO" id="GO:0004518">
    <property type="term" value="F:nuclease activity"/>
    <property type="evidence" value="ECO:0007669"/>
    <property type="project" value="UniProtKB-KW"/>
</dbReference>
<evidence type="ECO:0000256" key="5">
    <source>
        <dbReference type="ARBA" id="ARBA00022801"/>
    </source>
</evidence>
<dbReference type="GO" id="GO:0016787">
    <property type="term" value="F:hydrolase activity"/>
    <property type="evidence" value="ECO:0007669"/>
    <property type="project" value="UniProtKB-KW"/>
</dbReference>
<dbReference type="EMBL" id="PGFZ01000001">
    <property type="protein sequence ID" value="POZ53111.1"/>
    <property type="molecule type" value="Genomic_DNA"/>
</dbReference>
<evidence type="ECO:0000256" key="4">
    <source>
        <dbReference type="ARBA" id="ARBA00022723"/>
    </source>
</evidence>
<evidence type="ECO:0000313" key="10">
    <source>
        <dbReference type="Proteomes" id="UP000237423"/>
    </source>
</evidence>
<organism evidence="9 10">
    <name type="scientific">Methylovulum psychrotolerans</name>
    <dbReference type="NCBI Taxonomy" id="1704499"/>
    <lineage>
        <taxon>Bacteria</taxon>
        <taxon>Pseudomonadati</taxon>
        <taxon>Pseudomonadota</taxon>
        <taxon>Gammaproteobacteria</taxon>
        <taxon>Methylococcales</taxon>
        <taxon>Methylococcaceae</taxon>
        <taxon>Methylovulum</taxon>
    </lineage>
</organism>
<comment type="similarity">
    <text evidence="7">Belongs to the PINc/VapC protein family.</text>
</comment>
<dbReference type="Gene3D" id="3.40.50.1010">
    <property type="entry name" value="5'-nuclease"/>
    <property type="match status" value="1"/>
</dbReference>
<protein>
    <submittedName>
        <fullName evidence="9">PIN domain-containing protein</fullName>
    </submittedName>
</protein>
<comment type="caution">
    <text evidence="9">The sequence shown here is derived from an EMBL/GenBank/DDBJ whole genome shotgun (WGS) entry which is preliminary data.</text>
</comment>
<dbReference type="AlphaFoldDB" id="A0A2S5CQK6"/>
<name>A0A2S5CQK6_9GAMM</name>
<dbReference type="RefSeq" id="WP_211299151.1">
    <property type="nucleotide sequence ID" value="NZ_PGFZ01000001.1"/>
</dbReference>
<evidence type="ECO:0000256" key="6">
    <source>
        <dbReference type="ARBA" id="ARBA00022842"/>
    </source>
</evidence>
<dbReference type="SUPFAM" id="SSF88723">
    <property type="entry name" value="PIN domain-like"/>
    <property type="match status" value="1"/>
</dbReference>
<dbReference type="Proteomes" id="UP000237423">
    <property type="component" value="Unassembled WGS sequence"/>
</dbReference>
<evidence type="ECO:0000256" key="3">
    <source>
        <dbReference type="ARBA" id="ARBA00022722"/>
    </source>
</evidence>
<evidence type="ECO:0000256" key="7">
    <source>
        <dbReference type="ARBA" id="ARBA00038093"/>
    </source>
</evidence>
<keyword evidence="6" id="KW-0460">Magnesium</keyword>
<comment type="cofactor">
    <cofactor evidence="1">
        <name>Mg(2+)</name>
        <dbReference type="ChEBI" id="CHEBI:18420"/>
    </cofactor>
</comment>
<dbReference type="InterPro" id="IPR002716">
    <property type="entry name" value="PIN_dom"/>
</dbReference>
<proteinExistence type="inferred from homology"/>
<sequence>MRYMLDTNMASYIIKSHPPAIRNRLALLPMESITVSAVTQGELLYGLARKGHPASLAKLIREFLFCVETLPWDGQAATVYGDLRASCVSVGITLGVLDMMIAAHAIAANTLLVTHDKAFSLVPNGVLTIEDWLNEV</sequence>
<dbReference type="GO" id="GO:0046872">
    <property type="term" value="F:metal ion binding"/>
    <property type="evidence" value="ECO:0007669"/>
    <property type="project" value="UniProtKB-KW"/>
</dbReference>
<feature type="domain" description="PIN" evidence="8">
    <location>
        <begin position="3"/>
        <end position="122"/>
    </location>
</feature>
<keyword evidence="5" id="KW-0378">Hydrolase</keyword>
<dbReference type="Pfam" id="PF01850">
    <property type="entry name" value="PIN"/>
    <property type="match status" value="1"/>
</dbReference>
<dbReference type="PANTHER" id="PTHR33653:SF1">
    <property type="entry name" value="RIBONUCLEASE VAPC2"/>
    <property type="match status" value="1"/>
</dbReference>
<keyword evidence="4" id="KW-0479">Metal-binding</keyword>
<dbReference type="PANTHER" id="PTHR33653">
    <property type="entry name" value="RIBONUCLEASE VAPC2"/>
    <property type="match status" value="1"/>
</dbReference>
<keyword evidence="2" id="KW-1277">Toxin-antitoxin system</keyword>
<evidence type="ECO:0000313" key="9">
    <source>
        <dbReference type="EMBL" id="POZ53111.1"/>
    </source>
</evidence>
<evidence type="ECO:0000256" key="1">
    <source>
        <dbReference type="ARBA" id="ARBA00001946"/>
    </source>
</evidence>
<gene>
    <name evidence="9" type="ORF">AADEFJLK_00123</name>
</gene>